<keyword evidence="2" id="KW-0521">NADP</keyword>
<evidence type="ECO:0000256" key="3">
    <source>
        <dbReference type="ARBA" id="ARBA00023002"/>
    </source>
</evidence>
<comment type="caution">
    <text evidence="8">The sequence shown here is derived from an EMBL/GenBank/DDBJ whole genome shotgun (WGS) entry which is preliminary data.</text>
</comment>
<dbReference type="OrthoDB" id="9804790at2"/>
<dbReference type="PANTHER" id="PTHR43827">
    <property type="entry name" value="2,5-DIKETO-D-GLUCONIC ACID REDUCTASE"/>
    <property type="match status" value="1"/>
</dbReference>
<dbReference type="PROSITE" id="PS00062">
    <property type="entry name" value="ALDOKETO_REDUCTASE_2"/>
    <property type="match status" value="1"/>
</dbReference>
<evidence type="ECO:0000313" key="9">
    <source>
        <dbReference type="Proteomes" id="UP000309133"/>
    </source>
</evidence>
<dbReference type="Proteomes" id="UP000309133">
    <property type="component" value="Unassembled WGS sequence"/>
</dbReference>
<comment type="similarity">
    <text evidence="1">Belongs to the aldo/keto reductase family.</text>
</comment>
<dbReference type="GO" id="GO:0016616">
    <property type="term" value="F:oxidoreductase activity, acting on the CH-OH group of donors, NAD or NADP as acceptor"/>
    <property type="evidence" value="ECO:0007669"/>
    <property type="project" value="UniProtKB-ARBA"/>
</dbReference>
<gene>
    <name evidence="8" type="ORF">E6C64_16155</name>
</gene>
<dbReference type="InterPro" id="IPR018170">
    <property type="entry name" value="Aldo/ket_reductase_CS"/>
</dbReference>
<dbReference type="Pfam" id="PF00248">
    <property type="entry name" value="Aldo_ket_red"/>
    <property type="match status" value="1"/>
</dbReference>
<accession>A0A4S4FJ73</accession>
<dbReference type="FunFam" id="3.20.20.100:FF:000015">
    <property type="entry name" value="Oxidoreductase, aldo/keto reductase family"/>
    <property type="match status" value="1"/>
</dbReference>
<proteinExistence type="inferred from homology"/>
<dbReference type="Gene3D" id="3.20.20.100">
    <property type="entry name" value="NADP-dependent oxidoreductase domain"/>
    <property type="match status" value="1"/>
</dbReference>
<evidence type="ECO:0000256" key="1">
    <source>
        <dbReference type="ARBA" id="ARBA00007905"/>
    </source>
</evidence>
<dbReference type="InterPro" id="IPR023210">
    <property type="entry name" value="NADP_OxRdtase_dom"/>
</dbReference>
<feature type="site" description="Lowers pKa of active site Tyr" evidence="6">
    <location>
        <position position="79"/>
    </location>
</feature>
<name>A0A4S4FJ73_9MICO</name>
<feature type="active site" description="Proton donor" evidence="4">
    <location>
        <position position="54"/>
    </location>
</feature>
<dbReference type="SUPFAM" id="SSF51430">
    <property type="entry name" value="NAD(P)-linked oxidoreductase"/>
    <property type="match status" value="1"/>
</dbReference>
<evidence type="ECO:0000256" key="5">
    <source>
        <dbReference type="PIRSR" id="PIRSR000097-2"/>
    </source>
</evidence>
<dbReference type="PROSITE" id="PS00798">
    <property type="entry name" value="ALDOKETO_REDUCTASE_1"/>
    <property type="match status" value="1"/>
</dbReference>
<dbReference type="PANTHER" id="PTHR43827:SF3">
    <property type="entry name" value="NADP-DEPENDENT OXIDOREDUCTASE DOMAIN-CONTAINING PROTEIN"/>
    <property type="match status" value="1"/>
</dbReference>
<keyword evidence="3" id="KW-0560">Oxidoreductase</keyword>
<dbReference type="InterPro" id="IPR020471">
    <property type="entry name" value="AKR"/>
</dbReference>
<dbReference type="RefSeq" id="WP_136428633.1">
    <property type="nucleotide sequence ID" value="NZ_SSSM01000005.1"/>
</dbReference>
<dbReference type="PRINTS" id="PR00069">
    <property type="entry name" value="ALDKETRDTASE"/>
</dbReference>
<evidence type="ECO:0000259" key="7">
    <source>
        <dbReference type="Pfam" id="PF00248"/>
    </source>
</evidence>
<reference evidence="8 9" key="1">
    <citation type="submission" date="2019-04" db="EMBL/GenBank/DDBJ databases">
        <authorList>
            <person name="Jiang L."/>
        </authorList>
    </citation>
    <scope>NUCLEOTIDE SEQUENCE [LARGE SCALE GENOMIC DNA]</scope>
    <source>
        <strain evidence="8 9">YIM 131853</strain>
    </source>
</reference>
<evidence type="ECO:0000256" key="4">
    <source>
        <dbReference type="PIRSR" id="PIRSR000097-1"/>
    </source>
</evidence>
<dbReference type="PIRSF" id="PIRSF000097">
    <property type="entry name" value="AKR"/>
    <property type="match status" value="1"/>
</dbReference>
<evidence type="ECO:0000256" key="6">
    <source>
        <dbReference type="PIRSR" id="PIRSR000097-3"/>
    </source>
</evidence>
<protein>
    <submittedName>
        <fullName evidence="8">Aldo/keto reductase</fullName>
    </submittedName>
</protein>
<sequence length="279" mass="30260">MTTTSAVPTVTLNNGTAIPQLGFGVFQVEPDKTSDVVGSALEVGYRHLDTAAIYGNEKGVGQAIAASGIDRGDLWITTKLWNSEHSRDKALAAFDSSLEKLGTEYVDLYLIHWPVAGSDLYLEAWKALEEIAASGRAKAIGVSNFLPEHLQRLFDETGTVPAVDQIELHPELQQRDVVEFAKAHGIEIEAWSPLASGQIVDRDDVAAIAAKYGKTPAQVTLRWHLDQGRIIFPKSNSAERQAENFDILDFSLTADELAVFDALDAGTRVGPDPATFTGR</sequence>
<evidence type="ECO:0000313" key="8">
    <source>
        <dbReference type="EMBL" id="THG30161.1"/>
    </source>
</evidence>
<keyword evidence="9" id="KW-1185">Reference proteome</keyword>
<dbReference type="InterPro" id="IPR036812">
    <property type="entry name" value="NAD(P)_OxRdtase_dom_sf"/>
</dbReference>
<dbReference type="EMBL" id="SSSM01000005">
    <property type="protein sequence ID" value="THG30161.1"/>
    <property type="molecule type" value="Genomic_DNA"/>
</dbReference>
<evidence type="ECO:0000256" key="2">
    <source>
        <dbReference type="ARBA" id="ARBA00022857"/>
    </source>
</evidence>
<feature type="domain" description="NADP-dependent oxidoreductase" evidence="7">
    <location>
        <begin position="27"/>
        <end position="264"/>
    </location>
</feature>
<feature type="binding site" evidence="5">
    <location>
        <position position="112"/>
    </location>
    <ligand>
        <name>substrate</name>
    </ligand>
</feature>
<dbReference type="AlphaFoldDB" id="A0A4S4FJ73"/>
<organism evidence="8 9">
    <name type="scientific">Naasia lichenicola</name>
    <dbReference type="NCBI Taxonomy" id="2565933"/>
    <lineage>
        <taxon>Bacteria</taxon>
        <taxon>Bacillati</taxon>
        <taxon>Actinomycetota</taxon>
        <taxon>Actinomycetes</taxon>
        <taxon>Micrococcales</taxon>
        <taxon>Microbacteriaceae</taxon>
        <taxon>Naasia</taxon>
    </lineage>
</organism>